<keyword evidence="2" id="KW-0238">DNA-binding</keyword>
<dbReference type="SUPFAM" id="SSF51215">
    <property type="entry name" value="Regulatory protein AraC"/>
    <property type="match status" value="1"/>
</dbReference>
<dbReference type="SMART" id="SM00342">
    <property type="entry name" value="HTH_ARAC"/>
    <property type="match status" value="1"/>
</dbReference>
<organism evidence="5 6">
    <name type="scientific">Paenibacillus gansuensis</name>
    <dbReference type="NCBI Taxonomy" id="306542"/>
    <lineage>
        <taxon>Bacteria</taxon>
        <taxon>Bacillati</taxon>
        <taxon>Bacillota</taxon>
        <taxon>Bacilli</taxon>
        <taxon>Bacillales</taxon>
        <taxon>Paenibacillaceae</taxon>
        <taxon>Paenibacillus</taxon>
    </lineage>
</organism>
<dbReference type="PANTHER" id="PTHR43280:SF30">
    <property type="entry name" value="MMSAB OPERON REGULATORY PROTEIN"/>
    <property type="match status" value="1"/>
</dbReference>
<keyword evidence="1" id="KW-0805">Transcription regulation</keyword>
<dbReference type="InterPro" id="IPR003313">
    <property type="entry name" value="AraC-bd"/>
</dbReference>
<dbReference type="Pfam" id="PF12833">
    <property type="entry name" value="HTH_18"/>
    <property type="match status" value="1"/>
</dbReference>
<dbReference type="InterPro" id="IPR037923">
    <property type="entry name" value="HTH-like"/>
</dbReference>
<gene>
    <name evidence="5" type="ORF">ACFSUF_03415</name>
</gene>
<evidence type="ECO:0000256" key="3">
    <source>
        <dbReference type="ARBA" id="ARBA00023163"/>
    </source>
</evidence>
<evidence type="ECO:0000259" key="4">
    <source>
        <dbReference type="PROSITE" id="PS01124"/>
    </source>
</evidence>
<dbReference type="Pfam" id="PF02311">
    <property type="entry name" value="AraC_binding"/>
    <property type="match status" value="1"/>
</dbReference>
<dbReference type="InterPro" id="IPR009057">
    <property type="entry name" value="Homeodomain-like_sf"/>
</dbReference>
<dbReference type="RefSeq" id="WP_377600102.1">
    <property type="nucleotide sequence ID" value="NZ_JBHUME010000002.1"/>
</dbReference>
<evidence type="ECO:0000256" key="1">
    <source>
        <dbReference type="ARBA" id="ARBA00023015"/>
    </source>
</evidence>
<comment type="caution">
    <text evidence="5">The sequence shown here is derived from an EMBL/GenBank/DDBJ whole genome shotgun (WGS) entry which is preliminary data.</text>
</comment>
<evidence type="ECO:0000313" key="6">
    <source>
        <dbReference type="Proteomes" id="UP001597541"/>
    </source>
</evidence>
<dbReference type="Proteomes" id="UP001597541">
    <property type="component" value="Unassembled WGS sequence"/>
</dbReference>
<name>A0ABW5P8H3_9BACL</name>
<keyword evidence="3" id="KW-0804">Transcription</keyword>
<evidence type="ECO:0000256" key="2">
    <source>
        <dbReference type="ARBA" id="ARBA00023125"/>
    </source>
</evidence>
<evidence type="ECO:0000313" key="5">
    <source>
        <dbReference type="EMBL" id="MFD2611468.1"/>
    </source>
</evidence>
<dbReference type="SUPFAM" id="SSF46689">
    <property type="entry name" value="Homeodomain-like"/>
    <property type="match status" value="1"/>
</dbReference>
<accession>A0ABW5P8H3</accession>
<dbReference type="InterPro" id="IPR014710">
    <property type="entry name" value="RmlC-like_jellyroll"/>
</dbReference>
<feature type="domain" description="HTH araC/xylS-type" evidence="4">
    <location>
        <begin position="192"/>
        <end position="290"/>
    </location>
</feature>
<sequence>MNEVSLLGSRYPLIRDMGTTLTRTGWIHPDRVTDYHVFIYCIEGQMQVIEDGTEFFLRDGDILFLKKGIHHWGEEGTLPGTSTIWIHFYDSVPALPDTQDTEHPAFQHLHMVPTFNMFTPGTYEFSLPLPKYFNIQKYPYIAKRIREVYELYTSARPFRHLYLSMETMSVFLELYNASQQKESFGKADVLVQKLISYLEDHSGQMLDTEQIREDFQLNYNYLSTLFKAKLGTSIFKFHERQRVQKAAELLKTTSMNITEISYHLEFKSPYYFSRVFKKVMGESPSDYIKNIYRMR</sequence>
<keyword evidence="6" id="KW-1185">Reference proteome</keyword>
<dbReference type="EMBL" id="JBHUME010000002">
    <property type="protein sequence ID" value="MFD2611468.1"/>
    <property type="molecule type" value="Genomic_DNA"/>
</dbReference>
<proteinExistence type="predicted"/>
<dbReference type="InterPro" id="IPR018060">
    <property type="entry name" value="HTH_AraC"/>
</dbReference>
<dbReference type="Gene3D" id="1.10.10.60">
    <property type="entry name" value="Homeodomain-like"/>
    <property type="match status" value="2"/>
</dbReference>
<dbReference type="Gene3D" id="2.60.120.10">
    <property type="entry name" value="Jelly Rolls"/>
    <property type="match status" value="1"/>
</dbReference>
<protein>
    <submittedName>
        <fullName evidence="5">Helix-turn-helix domain-containing protein</fullName>
    </submittedName>
</protein>
<dbReference type="PROSITE" id="PS01124">
    <property type="entry name" value="HTH_ARAC_FAMILY_2"/>
    <property type="match status" value="1"/>
</dbReference>
<dbReference type="PANTHER" id="PTHR43280">
    <property type="entry name" value="ARAC-FAMILY TRANSCRIPTIONAL REGULATOR"/>
    <property type="match status" value="1"/>
</dbReference>
<reference evidence="6" key="1">
    <citation type="journal article" date="2019" name="Int. J. Syst. Evol. Microbiol.">
        <title>The Global Catalogue of Microorganisms (GCM) 10K type strain sequencing project: providing services to taxonomists for standard genome sequencing and annotation.</title>
        <authorList>
            <consortium name="The Broad Institute Genomics Platform"/>
            <consortium name="The Broad Institute Genome Sequencing Center for Infectious Disease"/>
            <person name="Wu L."/>
            <person name="Ma J."/>
        </authorList>
    </citation>
    <scope>NUCLEOTIDE SEQUENCE [LARGE SCALE GENOMIC DNA]</scope>
    <source>
        <strain evidence="6">KCTC 3950</strain>
    </source>
</reference>